<reference evidence="3 4" key="1">
    <citation type="submission" date="2012-06" db="EMBL/GenBank/DDBJ databases">
        <title>Complete genome sequence of Corynebacterium terpenotabidum Y-11 (=DSM 44721).</title>
        <authorList>
            <person name="Ruckert C."/>
            <person name="Albersmeier A."/>
            <person name="Al-Dilaimi A."/>
            <person name="Szczepanowski R."/>
            <person name="Kalinowski J."/>
        </authorList>
    </citation>
    <scope>NUCLEOTIDE SEQUENCE [LARGE SCALE GENOMIC DNA]</scope>
    <source>
        <strain evidence="3 4">Y-11</strain>
    </source>
</reference>
<dbReference type="Proteomes" id="UP000014809">
    <property type="component" value="Chromosome"/>
</dbReference>
<accession>S4XHA4</accession>
<name>S4XHA4_9CORY</name>
<dbReference type="eggNOG" id="ENOG50336I4">
    <property type="taxonomic scope" value="Bacteria"/>
</dbReference>
<dbReference type="AlphaFoldDB" id="S4XHA4"/>
<evidence type="ECO:0000313" key="4">
    <source>
        <dbReference type="Proteomes" id="UP000014809"/>
    </source>
</evidence>
<feature type="region of interest" description="Disordered" evidence="1">
    <location>
        <begin position="187"/>
        <end position="211"/>
    </location>
</feature>
<keyword evidence="4" id="KW-1185">Reference proteome</keyword>
<keyword evidence="2" id="KW-0472">Membrane</keyword>
<evidence type="ECO:0000256" key="1">
    <source>
        <dbReference type="SAM" id="MobiDB-lite"/>
    </source>
</evidence>
<dbReference type="KEGG" id="cter:A606_07040"/>
<feature type="region of interest" description="Disordered" evidence="1">
    <location>
        <begin position="1"/>
        <end position="22"/>
    </location>
</feature>
<dbReference type="PATRIC" id="fig|1200352.3.peg.1436"/>
<dbReference type="Pfam" id="PF12028">
    <property type="entry name" value="DUF3515"/>
    <property type="match status" value="2"/>
</dbReference>
<dbReference type="OrthoDB" id="4422435at2"/>
<keyword evidence="2" id="KW-1133">Transmembrane helix</keyword>
<evidence type="ECO:0000256" key="2">
    <source>
        <dbReference type="SAM" id="Phobius"/>
    </source>
</evidence>
<protein>
    <submittedName>
        <fullName evidence="3">Uncharacterized protein</fullName>
    </submittedName>
</protein>
<dbReference type="HOGENOM" id="CLU_862540_0_0_11"/>
<gene>
    <name evidence="3" type="ORF">A606_07040</name>
</gene>
<dbReference type="InterPro" id="IPR021903">
    <property type="entry name" value="DUF3515"/>
</dbReference>
<keyword evidence="2" id="KW-0812">Transmembrane</keyword>
<dbReference type="EMBL" id="CP003696">
    <property type="protein sequence ID" value="AGP31055.1"/>
    <property type="molecule type" value="Genomic_DNA"/>
</dbReference>
<evidence type="ECO:0000313" key="3">
    <source>
        <dbReference type="EMBL" id="AGP31055.1"/>
    </source>
</evidence>
<dbReference type="STRING" id="1200352.A606_07040"/>
<organism evidence="3 4">
    <name type="scientific">Corynebacterium terpenotabidum Y-11</name>
    <dbReference type="NCBI Taxonomy" id="1200352"/>
    <lineage>
        <taxon>Bacteria</taxon>
        <taxon>Bacillati</taxon>
        <taxon>Actinomycetota</taxon>
        <taxon>Actinomycetes</taxon>
        <taxon>Mycobacteriales</taxon>
        <taxon>Corynebacteriaceae</taxon>
        <taxon>Corynebacterium</taxon>
    </lineage>
</organism>
<proteinExistence type="predicted"/>
<sequence>MIDSMAEQSPGSPEVNDQGSSTGLSRTATVLSLVLAVVFVAAVLAGAKILVDRNVYTDVSMGQVDAPDAQSPACDRILDALPDRTADFRSVGVTDPAPAGAAAYRNSGGTELTVRCGVSVPAQFTTVSTTVDSGGTRWLRVDDATEGSDLSTWYTLSSPVVAVTGTVESGTSLDKVIDLAALGKAVAEGTDGSSPEPREVPLSDLEDATGTDAASSCTAFTDALPDSFGDYRRLTETTVASETTPAGTKLSELSDGDVSVAVWTADGMEPVVVRCGVAMPASYEAGVQLTQIDDVPWFEDTALGNGSTAGVWYALGYAGTVAVSLPLSAGSAVLPQISGIIAETMEKTGN</sequence>
<feature type="transmembrane region" description="Helical" evidence="2">
    <location>
        <begin position="30"/>
        <end position="51"/>
    </location>
</feature>